<organism evidence="6 7">
    <name type="scientific">Herbaspirillum huttiense subsp. lycopersici</name>
    <dbReference type="NCBI Taxonomy" id="3074428"/>
    <lineage>
        <taxon>Bacteria</taxon>
        <taxon>Pseudomonadati</taxon>
        <taxon>Pseudomonadota</taxon>
        <taxon>Betaproteobacteria</taxon>
        <taxon>Burkholderiales</taxon>
        <taxon>Oxalobacteraceae</taxon>
        <taxon>Herbaspirillum</taxon>
    </lineage>
</organism>
<evidence type="ECO:0000256" key="4">
    <source>
        <dbReference type="SAM" id="MobiDB-lite"/>
    </source>
</evidence>
<evidence type="ECO:0000256" key="1">
    <source>
        <dbReference type="ARBA" id="ARBA00004613"/>
    </source>
</evidence>
<dbReference type="SMART" id="SM00912">
    <property type="entry name" value="Haemagg_act"/>
    <property type="match status" value="1"/>
</dbReference>
<dbReference type="SUPFAM" id="SSF51126">
    <property type="entry name" value="Pectin lyase-like"/>
    <property type="match status" value="1"/>
</dbReference>
<dbReference type="InterPro" id="IPR008638">
    <property type="entry name" value="FhaB/CdiA-like_TPS"/>
</dbReference>
<accession>A0ABU2EP44</accession>
<dbReference type="NCBIfam" id="TIGR01901">
    <property type="entry name" value="adhes_NPXG"/>
    <property type="match status" value="1"/>
</dbReference>
<dbReference type="EMBL" id="JAVLSJ010000008">
    <property type="protein sequence ID" value="MDR9849939.1"/>
    <property type="molecule type" value="Genomic_DNA"/>
</dbReference>
<proteinExistence type="predicted"/>
<evidence type="ECO:0000256" key="3">
    <source>
        <dbReference type="ARBA" id="ARBA00022729"/>
    </source>
</evidence>
<feature type="compositionally biased region" description="Low complexity" evidence="4">
    <location>
        <begin position="1335"/>
        <end position="1350"/>
    </location>
</feature>
<keyword evidence="3" id="KW-0732">Signal</keyword>
<reference evidence="6" key="1">
    <citation type="submission" date="2023-09" db="EMBL/GenBank/DDBJ databases">
        <title>Description of first Herbaspirillum huttiense subsp. nephrolepsisexaltata and Herbaspirillum huttiense subsp. lycopersicon.</title>
        <authorList>
            <person name="Poudel M."/>
            <person name="Sharma A."/>
            <person name="Goss E."/>
            <person name="Tapia J.H."/>
            <person name="Harmon C.M."/>
            <person name="Jones J.B."/>
        </authorList>
    </citation>
    <scope>NUCLEOTIDE SEQUENCE</scope>
    <source>
        <strain evidence="6">SE1</strain>
    </source>
</reference>
<evidence type="ECO:0000259" key="5">
    <source>
        <dbReference type="SMART" id="SM00912"/>
    </source>
</evidence>
<evidence type="ECO:0000313" key="6">
    <source>
        <dbReference type="EMBL" id="MDR9849939.1"/>
    </source>
</evidence>
<gene>
    <name evidence="6" type="ORF">RI048_17030</name>
</gene>
<feature type="compositionally biased region" description="Basic and acidic residues" evidence="4">
    <location>
        <begin position="1352"/>
        <end position="1361"/>
    </location>
</feature>
<dbReference type="InterPro" id="IPR050909">
    <property type="entry name" value="Bact_Autotransporter_VF"/>
</dbReference>
<feature type="region of interest" description="Disordered" evidence="4">
    <location>
        <begin position="1271"/>
        <end position="1371"/>
    </location>
</feature>
<dbReference type="InterPro" id="IPR011050">
    <property type="entry name" value="Pectin_lyase_fold/virulence"/>
</dbReference>
<keyword evidence="7" id="KW-1185">Reference proteome</keyword>
<dbReference type="RefSeq" id="WP_310840519.1">
    <property type="nucleotide sequence ID" value="NZ_JAVLSJ010000008.1"/>
</dbReference>
<dbReference type="PANTHER" id="PTHR12338:SF8">
    <property type="entry name" value="HEME_HEMOPEXIN-BINDING PROTEIN"/>
    <property type="match status" value="1"/>
</dbReference>
<feature type="compositionally biased region" description="Low complexity" evidence="4">
    <location>
        <begin position="1274"/>
        <end position="1298"/>
    </location>
</feature>
<evidence type="ECO:0000256" key="2">
    <source>
        <dbReference type="ARBA" id="ARBA00022525"/>
    </source>
</evidence>
<protein>
    <submittedName>
        <fullName evidence="6">Filamentous hemagglutinin N-terminal domain-containing protein</fullName>
    </submittedName>
</protein>
<dbReference type="Proteomes" id="UP001246576">
    <property type="component" value="Unassembled WGS sequence"/>
</dbReference>
<comment type="subcellular location">
    <subcellularLocation>
        <location evidence="1">Secreted</location>
    </subcellularLocation>
</comment>
<keyword evidence="2" id="KW-0964">Secreted</keyword>
<feature type="compositionally biased region" description="Polar residues" evidence="4">
    <location>
        <begin position="1312"/>
        <end position="1334"/>
    </location>
</feature>
<dbReference type="Gene3D" id="2.160.20.10">
    <property type="entry name" value="Single-stranded right-handed beta-helix, Pectin lyase-like"/>
    <property type="match status" value="1"/>
</dbReference>
<feature type="domain" description="Filamentous haemagglutinin FhaB/tRNA nuclease CdiA-like TPS" evidence="5">
    <location>
        <begin position="86"/>
        <end position="198"/>
    </location>
</feature>
<evidence type="ECO:0000313" key="7">
    <source>
        <dbReference type="Proteomes" id="UP001246576"/>
    </source>
</evidence>
<dbReference type="InterPro" id="IPR012334">
    <property type="entry name" value="Pectin_lyas_fold"/>
</dbReference>
<sequence length="1371" mass="136629">MTSPSTPAPAPVPPAIELLPPSITVRVGKRRLTLSWRARKPLPLLLSRLLQRAWKRALAPGLRLSLAAAAVCGAWQAPALAAAPAPGTLPTGWSVANGNLSFSQNGNTLNINQLSPQAIARFASFSIGADAAVNVAQPSSSAALLAKVTGADISQIYGKLSANGTVVLYNPNGVVIGPGGTVDAARFIATSLAISDNDFLAGRLNFIKDGNAGLVDNQGKISSATGGSVYLIGGSVSNSGIITSPQGEVILAAGQTVTLADTATPGVTVNVTGSAGNVTNLGTITAEAGRIGVAAGLITNGGVINASSVVREGGRIFLRASGNLTTTASSGISADGTKGGNVTLYAANAAFIDGDVSAVGAPGQGGFVDTSGLKRLDVVKVPKVGTGGTWLIDPHDLEVVPNTTTNVSFDGCSSYAVTSTDSGATISAATISNQLSNGVSVSLTTGDSDGVGGNITVSANITKSGGADSTLTLNSANNISIRANIISESGRLGLTLNSGYVQSSQESFSEARIMDAVKPRNLSTIDNGARIVLNGGSLRVTDDSGNGDLLISNGTVNLGSGNLYAAAVRVNSAGTLTLNGGGGNINSLTNNGTASVASNGEGRLLVGSDGITNNGTLNISGRVNSSGDVTNNANATLVLNGDAAVLSVTGNASVSNYGTLTMAGGNVSASYIRNETNGTISGNGTLSVSGSFTNDGSLAPGGDGTVGRLALRATGDPSDASFSQGDTGKMLIDIAGASDGSYDVIELTGFSSTSLDGSLKTRLLSGYSPSGEVSINAINISGTSSPTGYFRSVTGDIVTAGGQEKMFKAVYGDNGLANLSLRGAETFTYQQYGYSEGGWEDRQNWVSNATVDNVSTYMPTQIDTVVISGNQTVRHDSVDDTIANLQIAAGSQLYQRGGTLTVRNSTSNNGTISVNRMSGSNNSIAALVLNGTTSGNGTLNIGSTDFINGETVLLNGTVTLANAAQSNMTAELVAGNLTLGGDVRLSNLTVSNGTVTGNVGSRLVVADAFSQTGGNLTLADAALSQATGSLAIGNITANNLVLQAANGNLTQSTGTSMRVKSQLIASASSGITFNNSGNQIAGFAANNSGTGDITLKNALNTSDASAVSINGVTTARGNISIDNTGGVVTSAIGTRASFLGSLPSNANGTAISTDSKLATLGINSTGQLKSSNGSVSVVTHSPLTIGSGGVSATGTITLTASASSGSNDTLTVNGVLVSTGGNITLSAGDSMTINANISTSPPGVALLSVDSGQVIGYAQGVTIVDANGTRTPVAASSSSSSSSSSSNSSSTSSSASNSQTALAVQQQQNQQSRDLQASLNNAQLTDTVPATSGNVVQQTGATTQTVGGTTDHFGDEGDDRKQAKKPLPMCT</sequence>
<name>A0ABU2EP44_9BURK</name>
<comment type="caution">
    <text evidence="6">The sequence shown here is derived from an EMBL/GenBank/DDBJ whole genome shotgun (WGS) entry which is preliminary data.</text>
</comment>
<dbReference type="Pfam" id="PF05860">
    <property type="entry name" value="TPS"/>
    <property type="match status" value="1"/>
</dbReference>
<dbReference type="PANTHER" id="PTHR12338">
    <property type="entry name" value="AUTOTRANSPORTER"/>
    <property type="match status" value="1"/>
</dbReference>